<evidence type="ECO:0000313" key="2">
    <source>
        <dbReference type="EMBL" id="TNN60218.1"/>
    </source>
</evidence>
<keyword evidence="3" id="KW-1185">Reference proteome</keyword>
<evidence type="ECO:0000313" key="3">
    <source>
        <dbReference type="Proteomes" id="UP000314294"/>
    </source>
</evidence>
<dbReference type="EMBL" id="SRLO01000338">
    <property type="protein sequence ID" value="TNN60218.1"/>
    <property type="molecule type" value="Genomic_DNA"/>
</dbReference>
<gene>
    <name evidence="2" type="ORF">EYF80_029553</name>
</gene>
<name>A0A4Z2H2X4_9TELE</name>
<accession>A0A4Z2H2X4</accession>
<protein>
    <submittedName>
        <fullName evidence="2">Uncharacterized protein</fullName>
    </submittedName>
</protein>
<evidence type="ECO:0000256" key="1">
    <source>
        <dbReference type="SAM" id="MobiDB-lite"/>
    </source>
</evidence>
<proteinExistence type="predicted"/>
<feature type="region of interest" description="Disordered" evidence="1">
    <location>
        <begin position="46"/>
        <end position="71"/>
    </location>
</feature>
<dbReference type="AlphaFoldDB" id="A0A4Z2H2X4"/>
<reference evidence="2 3" key="1">
    <citation type="submission" date="2019-03" db="EMBL/GenBank/DDBJ databases">
        <title>First draft genome of Liparis tanakae, snailfish: a comprehensive survey of snailfish specific genes.</title>
        <authorList>
            <person name="Kim W."/>
            <person name="Song I."/>
            <person name="Jeong J.-H."/>
            <person name="Kim D."/>
            <person name="Kim S."/>
            <person name="Ryu S."/>
            <person name="Song J.Y."/>
            <person name="Lee S.K."/>
        </authorList>
    </citation>
    <scope>NUCLEOTIDE SEQUENCE [LARGE SCALE GENOMIC DNA]</scope>
    <source>
        <tissue evidence="2">Muscle</tissue>
    </source>
</reference>
<sequence length="71" mass="8036">MELKPPYGVCHHDVADLRRRQQEHGGDAHASDVFVQRLNVRVTHNVSETRSKYTQRSPSPPITTATSISRL</sequence>
<comment type="caution">
    <text evidence="2">The sequence shown here is derived from an EMBL/GenBank/DDBJ whole genome shotgun (WGS) entry which is preliminary data.</text>
</comment>
<organism evidence="2 3">
    <name type="scientific">Liparis tanakae</name>
    <name type="common">Tanaka's snailfish</name>
    <dbReference type="NCBI Taxonomy" id="230148"/>
    <lineage>
        <taxon>Eukaryota</taxon>
        <taxon>Metazoa</taxon>
        <taxon>Chordata</taxon>
        <taxon>Craniata</taxon>
        <taxon>Vertebrata</taxon>
        <taxon>Euteleostomi</taxon>
        <taxon>Actinopterygii</taxon>
        <taxon>Neopterygii</taxon>
        <taxon>Teleostei</taxon>
        <taxon>Neoteleostei</taxon>
        <taxon>Acanthomorphata</taxon>
        <taxon>Eupercaria</taxon>
        <taxon>Perciformes</taxon>
        <taxon>Cottioidei</taxon>
        <taxon>Cottales</taxon>
        <taxon>Liparidae</taxon>
        <taxon>Liparis</taxon>
    </lineage>
</organism>
<dbReference type="Proteomes" id="UP000314294">
    <property type="component" value="Unassembled WGS sequence"/>
</dbReference>